<evidence type="ECO:0000256" key="4">
    <source>
        <dbReference type="ARBA" id="ARBA00022475"/>
    </source>
</evidence>
<dbReference type="GO" id="GO:0015450">
    <property type="term" value="F:protein-transporting ATPase activity"/>
    <property type="evidence" value="ECO:0007669"/>
    <property type="project" value="UniProtKB-UniRule"/>
</dbReference>
<evidence type="ECO:0000256" key="9">
    <source>
        <dbReference type="ARBA" id="ARBA00023136"/>
    </source>
</evidence>
<keyword evidence="4 10" id="KW-1003">Cell membrane</keyword>
<dbReference type="AlphaFoldDB" id="A0A317JRW6"/>
<dbReference type="PANTHER" id="PTHR34182:SF1">
    <property type="entry name" value="PROTEIN-EXPORT MEMBRANE PROTEIN SECG"/>
    <property type="match status" value="1"/>
</dbReference>
<dbReference type="PRINTS" id="PR01651">
    <property type="entry name" value="SECGEXPORT"/>
</dbReference>
<dbReference type="GO" id="GO:0065002">
    <property type="term" value="P:intracellular protein transmembrane transport"/>
    <property type="evidence" value="ECO:0007669"/>
    <property type="project" value="TreeGrafter"/>
</dbReference>
<evidence type="ECO:0000256" key="2">
    <source>
        <dbReference type="ARBA" id="ARBA00008445"/>
    </source>
</evidence>
<keyword evidence="9 10" id="KW-0472">Membrane</keyword>
<gene>
    <name evidence="11" type="primary">secG</name>
    <name evidence="11" type="ORF">C5B42_05825</name>
</gene>
<proteinExistence type="inferred from homology"/>
<protein>
    <recommendedName>
        <fullName evidence="10">Protein-export membrane protein SecG</fullName>
    </recommendedName>
</protein>
<dbReference type="GO" id="GO:0043952">
    <property type="term" value="P:protein transport by the Sec complex"/>
    <property type="evidence" value="ECO:0007669"/>
    <property type="project" value="TreeGrafter"/>
</dbReference>
<keyword evidence="7 10" id="KW-1133">Transmembrane helix</keyword>
<comment type="caution">
    <text evidence="11">The sequence shown here is derived from an EMBL/GenBank/DDBJ whole genome shotgun (WGS) entry which is preliminary data.</text>
</comment>
<name>A0A317JRW6_9BACT</name>
<dbReference type="PANTHER" id="PTHR34182">
    <property type="entry name" value="PROTEIN-EXPORT MEMBRANE PROTEIN SECG"/>
    <property type="match status" value="1"/>
</dbReference>
<evidence type="ECO:0000256" key="6">
    <source>
        <dbReference type="ARBA" id="ARBA00022927"/>
    </source>
</evidence>
<keyword evidence="5 10" id="KW-0812">Transmembrane</keyword>
<comment type="subcellular location">
    <subcellularLocation>
        <location evidence="1 10">Cell membrane</location>
        <topology evidence="1 10">Multi-pass membrane protein</topology>
    </subcellularLocation>
</comment>
<dbReference type="GO" id="GO:0009306">
    <property type="term" value="P:protein secretion"/>
    <property type="evidence" value="ECO:0007669"/>
    <property type="project" value="UniProtKB-UniRule"/>
</dbReference>
<evidence type="ECO:0000313" key="12">
    <source>
        <dbReference type="Proteomes" id="UP000246104"/>
    </source>
</evidence>
<organism evidence="11 12">
    <name type="scientific">Candidatus Cerribacteria bacterium 'Amazon FNV 2010 28 9'</name>
    <dbReference type="NCBI Taxonomy" id="2081795"/>
    <lineage>
        <taxon>Bacteria</taxon>
        <taxon>Candidatus Cerribacteria</taxon>
    </lineage>
</organism>
<evidence type="ECO:0000256" key="7">
    <source>
        <dbReference type="ARBA" id="ARBA00022989"/>
    </source>
</evidence>
<dbReference type="NCBIfam" id="TIGR00810">
    <property type="entry name" value="secG"/>
    <property type="match status" value="1"/>
</dbReference>
<accession>A0A317JRW6</accession>
<evidence type="ECO:0000256" key="10">
    <source>
        <dbReference type="RuleBase" id="RU365087"/>
    </source>
</evidence>
<evidence type="ECO:0000256" key="1">
    <source>
        <dbReference type="ARBA" id="ARBA00004651"/>
    </source>
</evidence>
<keyword evidence="8 10" id="KW-0811">Translocation</keyword>
<dbReference type="Pfam" id="PF03840">
    <property type="entry name" value="SecG"/>
    <property type="match status" value="1"/>
</dbReference>
<comment type="similarity">
    <text evidence="2 10">Belongs to the SecG family.</text>
</comment>
<keyword evidence="3 10" id="KW-0813">Transport</keyword>
<feature type="transmembrane region" description="Helical" evidence="10">
    <location>
        <begin position="52"/>
        <end position="73"/>
    </location>
</feature>
<reference evidence="11 12" key="1">
    <citation type="submission" date="2018-02" db="EMBL/GenBank/DDBJ databases">
        <title>Genomic Reconstructions from Amazon Rainforest and Pasture Soil Reveal Novel Insights into the Physiology of Candidate Phyla in Tropical Sites.</title>
        <authorList>
            <person name="Kroeger M.E."/>
            <person name="Delmont T."/>
            <person name="Eren A.M."/>
            <person name="Guo J."/>
            <person name="Meyer K.M."/>
            <person name="Khan K."/>
            <person name="Rodrigues J.L.M."/>
            <person name="Bohannan B.J.M."/>
            <person name="Tringe S."/>
            <person name="Borges C.D."/>
            <person name="Tiedje J."/>
            <person name="Tsai S.M."/>
            <person name="Nusslein K."/>
        </authorList>
    </citation>
    <scope>NUCLEOTIDE SEQUENCE [LARGE SCALE GENOMIC DNA]</scope>
    <source>
        <strain evidence="11">Amazon FNV 2010 28 9</strain>
    </source>
</reference>
<dbReference type="Proteomes" id="UP000246104">
    <property type="component" value="Unassembled WGS sequence"/>
</dbReference>
<evidence type="ECO:0000313" key="11">
    <source>
        <dbReference type="EMBL" id="PWU22505.1"/>
    </source>
</evidence>
<comment type="caution">
    <text evidence="10">Lacks conserved residue(s) required for the propagation of feature annotation.</text>
</comment>
<evidence type="ECO:0000256" key="3">
    <source>
        <dbReference type="ARBA" id="ARBA00022448"/>
    </source>
</evidence>
<comment type="function">
    <text evidence="10">Involved in protein export. Participates in an early event of protein translocation.</text>
</comment>
<keyword evidence="6 10" id="KW-0653">Protein transport</keyword>
<evidence type="ECO:0000256" key="5">
    <source>
        <dbReference type="ARBA" id="ARBA00022692"/>
    </source>
</evidence>
<dbReference type="EMBL" id="PSRQ01000062">
    <property type="protein sequence ID" value="PWU22505.1"/>
    <property type="molecule type" value="Genomic_DNA"/>
</dbReference>
<dbReference type="GO" id="GO:0005886">
    <property type="term" value="C:plasma membrane"/>
    <property type="evidence" value="ECO:0007669"/>
    <property type="project" value="UniProtKB-SubCell"/>
</dbReference>
<dbReference type="InterPro" id="IPR004692">
    <property type="entry name" value="SecG"/>
</dbReference>
<evidence type="ECO:0000256" key="8">
    <source>
        <dbReference type="ARBA" id="ARBA00023010"/>
    </source>
</evidence>
<sequence>MNRQSILLIVQIVISLLLVGAILLQAQGSGLGSTWGGGGESFHTRRGVEKVLFRSTIILIIVFFCVSIAAVALR</sequence>